<keyword evidence="3" id="KW-0597">Phosphoprotein</keyword>
<reference evidence="13 15" key="2">
    <citation type="submission" date="2017-12" db="EMBL/GenBank/DDBJ databases">
        <title>Comparative Functional Genomics of Dry Heat Resistant strains isolated from the Viking Spacecraft.</title>
        <authorList>
            <person name="Seuylemezian A."/>
            <person name="Cooper K."/>
            <person name="Vaishampayan P."/>
        </authorList>
    </citation>
    <scope>NUCLEOTIDE SEQUENCE [LARGE SCALE GENOMIC DNA]</scope>
    <source>
        <strain evidence="13 15">ATCC 29669</strain>
    </source>
</reference>
<name>A0A2N5GPG4_9BACI</name>
<organism evidence="12 14">
    <name type="scientific">Bacillus canaveralius</name>
    <dbReference type="NCBI Taxonomy" id="1403243"/>
    <lineage>
        <taxon>Bacteria</taxon>
        <taxon>Bacillati</taxon>
        <taxon>Bacillota</taxon>
        <taxon>Bacilli</taxon>
        <taxon>Bacillales</taxon>
        <taxon>Bacillaceae</taxon>
        <taxon>Bacillus</taxon>
    </lineage>
</organism>
<dbReference type="EMBL" id="PGVD01000008">
    <property type="protein sequence ID" value="PLS00587.1"/>
    <property type="molecule type" value="Genomic_DNA"/>
</dbReference>
<comment type="catalytic activity">
    <reaction evidence="1">
        <text>ATP + protein L-histidine = ADP + protein N-phospho-L-histidine.</text>
        <dbReference type="EC" id="2.7.13.3"/>
    </reaction>
</comment>
<evidence type="ECO:0000256" key="1">
    <source>
        <dbReference type="ARBA" id="ARBA00000085"/>
    </source>
</evidence>
<dbReference type="Proteomes" id="UP000234951">
    <property type="component" value="Unassembled WGS sequence"/>
</dbReference>
<proteinExistence type="predicted"/>
<dbReference type="GO" id="GO:0005524">
    <property type="term" value="F:ATP binding"/>
    <property type="evidence" value="ECO:0007669"/>
    <property type="project" value="UniProtKB-KW"/>
</dbReference>
<dbReference type="PANTHER" id="PTHR43065:SF34">
    <property type="entry name" value="SPORULATION KINASE A"/>
    <property type="match status" value="1"/>
</dbReference>
<dbReference type="InterPro" id="IPR036890">
    <property type="entry name" value="HATPase_C_sf"/>
</dbReference>
<dbReference type="Gene3D" id="3.30.450.20">
    <property type="entry name" value="PAS domain"/>
    <property type="match status" value="1"/>
</dbReference>
<dbReference type="InterPro" id="IPR036097">
    <property type="entry name" value="HisK_dim/P_sf"/>
</dbReference>
<dbReference type="InterPro" id="IPR035965">
    <property type="entry name" value="PAS-like_dom_sf"/>
</dbReference>
<dbReference type="PROSITE" id="PS50113">
    <property type="entry name" value="PAC"/>
    <property type="match status" value="1"/>
</dbReference>
<evidence type="ECO:0000313" key="14">
    <source>
        <dbReference type="Proteomes" id="UP000234951"/>
    </source>
</evidence>
<dbReference type="Pfam" id="PF02518">
    <property type="entry name" value="HATPase_c"/>
    <property type="match status" value="1"/>
</dbReference>
<dbReference type="Gene3D" id="3.30.565.10">
    <property type="entry name" value="Histidine kinase-like ATPase, C-terminal domain"/>
    <property type="match status" value="1"/>
</dbReference>
<accession>A0A2N5GPG4</accession>
<dbReference type="InterPro" id="IPR000700">
    <property type="entry name" value="PAS-assoc_C"/>
</dbReference>
<feature type="domain" description="Histidine kinase" evidence="10">
    <location>
        <begin position="288"/>
        <end position="491"/>
    </location>
</feature>
<keyword evidence="15" id="KW-1185">Reference proteome</keyword>
<dbReference type="NCBIfam" id="TIGR00229">
    <property type="entry name" value="sensory_box"/>
    <property type="match status" value="1"/>
</dbReference>
<dbReference type="AlphaFoldDB" id="A0A2N5GPG4"/>
<keyword evidence="7" id="KW-0067">ATP-binding</keyword>
<evidence type="ECO:0000313" key="13">
    <source>
        <dbReference type="EMBL" id="PLS00587.1"/>
    </source>
</evidence>
<keyword evidence="4" id="KW-0808">Transferase</keyword>
<dbReference type="PANTHER" id="PTHR43065">
    <property type="entry name" value="SENSOR HISTIDINE KINASE"/>
    <property type="match status" value="1"/>
</dbReference>
<dbReference type="EMBL" id="PGVA01000013">
    <property type="protein sequence ID" value="PLR84411.1"/>
    <property type="molecule type" value="Genomic_DNA"/>
</dbReference>
<dbReference type="InterPro" id="IPR005467">
    <property type="entry name" value="His_kinase_dom"/>
</dbReference>
<dbReference type="Proteomes" id="UP000235114">
    <property type="component" value="Unassembled WGS sequence"/>
</dbReference>
<evidence type="ECO:0000256" key="6">
    <source>
        <dbReference type="ARBA" id="ARBA00022777"/>
    </source>
</evidence>
<reference evidence="12 14" key="1">
    <citation type="submission" date="2017-11" db="EMBL/GenBank/DDBJ databases">
        <title>Comparitive Functional Genomics of Dry Heat Resistant strains isolated from the Viking Spacecraft.</title>
        <authorList>
            <person name="Seuylemezian A."/>
            <person name="Cooper K."/>
            <person name="Vaishampayan P."/>
        </authorList>
    </citation>
    <scope>NUCLEOTIDE SEQUENCE [LARGE SCALE GENOMIC DNA]</scope>
    <source>
        <strain evidence="12 14">M4.6</strain>
    </source>
</reference>
<evidence type="ECO:0000313" key="12">
    <source>
        <dbReference type="EMBL" id="PLR84411.1"/>
    </source>
</evidence>
<dbReference type="InterPro" id="IPR001610">
    <property type="entry name" value="PAC"/>
</dbReference>
<dbReference type="SUPFAM" id="SSF55785">
    <property type="entry name" value="PYP-like sensor domain (PAS domain)"/>
    <property type="match status" value="1"/>
</dbReference>
<dbReference type="OrthoDB" id="9815750at2"/>
<dbReference type="CDD" id="cd00082">
    <property type="entry name" value="HisKA"/>
    <property type="match status" value="1"/>
</dbReference>
<dbReference type="EC" id="2.7.13.3" evidence="2"/>
<evidence type="ECO:0000256" key="8">
    <source>
        <dbReference type="ARBA" id="ARBA00022969"/>
    </source>
</evidence>
<dbReference type="SMART" id="SM00086">
    <property type="entry name" value="PAC"/>
    <property type="match status" value="1"/>
</dbReference>
<dbReference type="PROSITE" id="PS50109">
    <property type="entry name" value="HIS_KIN"/>
    <property type="match status" value="1"/>
</dbReference>
<dbReference type="Pfam" id="PF00512">
    <property type="entry name" value="HisKA"/>
    <property type="match status" value="1"/>
</dbReference>
<evidence type="ECO:0000259" key="11">
    <source>
        <dbReference type="PROSITE" id="PS50113"/>
    </source>
</evidence>
<dbReference type="PRINTS" id="PR00344">
    <property type="entry name" value="BCTRLSENSOR"/>
</dbReference>
<dbReference type="InterPro" id="IPR003661">
    <property type="entry name" value="HisK_dim/P_dom"/>
</dbReference>
<dbReference type="InterPro" id="IPR000014">
    <property type="entry name" value="PAS"/>
</dbReference>
<sequence length="503" mass="57228">MENQLELLGRKTQALSYELAMKTSEIPAQQYLHEYVFNLLGDFLCHKNESIRTKIIPLVNSFEQNPDNRAALLDQCIKFMTISRARILEFLEAEVDKCQLAADILMQVTKLLDHFYQLFLNTITNQDDDNLSLSPCPLQESNNDVNAALKELSDFKKALIEATIFSITDKDNYTTYVNDQFCEISKYTKAELMGHNHHILNSQFHTENFFNNLCGTIEKGDTWKGEILNQAKDGTKFWVDTTIVPFVNKNGEIYQFFYIQYDITEKKKTEETLRKAEQLSMVGDLAAGIAHEIRNPLTSIKGFVQLMNETEKGKVFTDIILEEIDRINFIVSEFMVFSKPHTYYLSECNVIEILRSVINFLQPEALLKNVAINYTLPQYEVHIFGEKNQLKQVFLNIIKNAVEALPNGGQIFITTEINSQELSISVQDNGVGMTPEELKKIGEPFYTTKEKGNGLGLMVSYKIVQKHNGTILVHSSLGVGTTFTITFPLTRGGESSSKKENVV</sequence>
<dbReference type="GO" id="GO:0030435">
    <property type="term" value="P:sporulation resulting in formation of a cellular spore"/>
    <property type="evidence" value="ECO:0007669"/>
    <property type="project" value="UniProtKB-KW"/>
</dbReference>
<dbReference type="SMART" id="SM00387">
    <property type="entry name" value="HATPase_c"/>
    <property type="match status" value="1"/>
</dbReference>
<keyword evidence="9" id="KW-0902">Two-component regulatory system</keyword>
<feature type="domain" description="PAC" evidence="11">
    <location>
        <begin position="221"/>
        <end position="275"/>
    </location>
</feature>
<dbReference type="InterPro" id="IPR003594">
    <property type="entry name" value="HATPase_dom"/>
</dbReference>
<evidence type="ECO:0000256" key="5">
    <source>
        <dbReference type="ARBA" id="ARBA00022741"/>
    </source>
</evidence>
<dbReference type="InterPro" id="IPR004358">
    <property type="entry name" value="Sig_transdc_His_kin-like_C"/>
</dbReference>
<evidence type="ECO:0000256" key="3">
    <source>
        <dbReference type="ARBA" id="ARBA00022553"/>
    </source>
</evidence>
<evidence type="ECO:0000256" key="9">
    <source>
        <dbReference type="ARBA" id="ARBA00023012"/>
    </source>
</evidence>
<dbReference type="RefSeq" id="WP_101576377.1">
    <property type="nucleotide sequence ID" value="NZ_PGVA01000013.1"/>
</dbReference>
<protein>
    <recommendedName>
        <fullName evidence="2">histidine kinase</fullName>
        <ecNumber evidence="2">2.7.13.3</ecNumber>
    </recommendedName>
</protein>
<dbReference type="GO" id="GO:0000155">
    <property type="term" value="F:phosphorelay sensor kinase activity"/>
    <property type="evidence" value="ECO:0007669"/>
    <property type="project" value="InterPro"/>
</dbReference>
<dbReference type="Pfam" id="PF13426">
    <property type="entry name" value="PAS_9"/>
    <property type="match status" value="1"/>
</dbReference>
<keyword evidence="5" id="KW-0547">Nucleotide-binding</keyword>
<dbReference type="SMART" id="SM00388">
    <property type="entry name" value="HisKA"/>
    <property type="match status" value="1"/>
</dbReference>
<dbReference type="FunFam" id="1.10.287.130:FF:000040">
    <property type="entry name" value="PAS domain-containing sensor histidine kinase"/>
    <property type="match status" value="1"/>
</dbReference>
<evidence type="ECO:0000256" key="2">
    <source>
        <dbReference type="ARBA" id="ARBA00012438"/>
    </source>
</evidence>
<keyword evidence="6 12" id="KW-0418">Kinase</keyword>
<dbReference type="SUPFAM" id="SSF47384">
    <property type="entry name" value="Homodimeric domain of signal transducing histidine kinase"/>
    <property type="match status" value="1"/>
</dbReference>
<evidence type="ECO:0000256" key="7">
    <source>
        <dbReference type="ARBA" id="ARBA00022840"/>
    </source>
</evidence>
<dbReference type="SUPFAM" id="SSF55874">
    <property type="entry name" value="ATPase domain of HSP90 chaperone/DNA topoisomerase II/histidine kinase"/>
    <property type="match status" value="1"/>
</dbReference>
<dbReference type="CDD" id="cd00130">
    <property type="entry name" value="PAS"/>
    <property type="match status" value="1"/>
</dbReference>
<dbReference type="Gene3D" id="1.10.287.130">
    <property type="match status" value="1"/>
</dbReference>
<evidence type="ECO:0000313" key="15">
    <source>
        <dbReference type="Proteomes" id="UP000235114"/>
    </source>
</evidence>
<evidence type="ECO:0000256" key="4">
    <source>
        <dbReference type="ARBA" id="ARBA00022679"/>
    </source>
</evidence>
<evidence type="ECO:0000259" key="10">
    <source>
        <dbReference type="PROSITE" id="PS50109"/>
    </source>
</evidence>
<gene>
    <name evidence="12" type="ORF">CU635_06570</name>
    <name evidence="13" type="ORF">CVD25_02225</name>
</gene>
<comment type="caution">
    <text evidence="12">The sequence shown here is derived from an EMBL/GenBank/DDBJ whole genome shotgun (WGS) entry which is preliminary data.</text>
</comment>
<keyword evidence="8" id="KW-0749">Sporulation</keyword>